<sequence>MNSKKRPFNVTRAFLAVFVLVMLAWLATLMMIKEEPQAKKANLAQNNNTQKIHELLESKKKKSSVLDEQNSSQKISQKISKDNKIANIYEEISDEKLKEFSKKLQEQKEEFIAKTAIEQNSTKNISEQNASKEQSTFEKTAEQAPKYSYSANSHSKLKSHKAPNGRPKLAIIMDDISTNAQASELKKLSIKVTPSIFPPEKQHPKSAWLAKEFSVYMVHLPLQALNYTNEKANTLHTGDSKEKISQRIKDIKKDFKGVKYINNHTGSGFTSDFKSTLALLDELKNSEIYFIDSLTTNKSTVLDASKKLGLKYAYRDVFLDNEQNVSKILKMINNAVAVAKKDGVAIAICHPYKSTFEALKIAQKDAFKGVEVVYVDKIYEHYK</sequence>
<dbReference type="PANTHER" id="PTHR30105:SF2">
    <property type="entry name" value="DIVERGENT POLYSACCHARIDE DEACETYLASE SUPERFAMILY"/>
    <property type="match status" value="1"/>
</dbReference>
<dbReference type="Proteomes" id="UP001171111">
    <property type="component" value="Unassembled WGS sequence"/>
</dbReference>
<dbReference type="PANTHER" id="PTHR30105">
    <property type="entry name" value="UNCHARACTERIZED YIBQ-RELATED"/>
    <property type="match status" value="1"/>
</dbReference>
<feature type="compositionally biased region" description="Polar residues" evidence="1">
    <location>
        <begin position="123"/>
        <end position="134"/>
    </location>
</feature>
<feature type="region of interest" description="Disordered" evidence="1">
    <location>
        <begin position="58"/>
        <end position="77"/>
    </location>
</feature>
<protein>
    <submittedName>
        <fullName evidence="3">Divergent polysaccharide deacetylase family protein</fullName>
    </submittedName>
</protein>
<keyword evidence="2" id="KW-0812">Transmembrane</keyword>
<comment type="caution">
    <text evidence="3">The sequence shown here is derived from an EMBL/GenBank/DDBJ whole genome shotgun (WGS) entry which is preliminary data.</text>
</comment>
<organism evidence="3 4">
    <name type="scientific">Campylobacter magnus</name>
    <dbReference type="NCBI Taxonomy" id="3026462"/>
    <lineage>
        <taxon>Bacteria</taxon>
        <taxon>Pseudomonadati</taxon>
        <taxon>Campylobacterota</taxon>
        <taxon>Epsilonproteobacteria</taxon>
        <taxon>Campylobacterales</taxon>
        <taxon>Campylobacteraceae</taxon>
        <taxon>Campylobacter</taxon>
    </lineage>
</organism>
<dbReference type="InterPro" id="IPR006837">
    <property type="entry name" value="Divergent_DAC"/>
</dbReference>
<name>A0ABT8T588_9BACT</name>
<evidence type="ECO:0000256" key="1">
    <source>
        <dbReference type="SAM" id="MobiDB-lite"/>
    </source>
</evidence>
<dbReference type="Pfam" id="PF04748">
    <property type="entry name" value="Polysacc_deac_2"/>
    <property type="match status" value="1"/>
</dbReference>
<evidence type="ECO:0000313" key="4">
    <source>
        <dbReference type="Proteomes" id="UP001171111"/>
    </source>
</evidence>
<dbReference type="CDD" id="cd10936">
    <property type="entry name" value="CE4_DAC2"/>
    <property type="match status" value="1"/>
</dbReference>
<dbReference type="EMBL" id="JAULJQ010000001">
    <property type="protein sequence ID" value="MDO2408784.1"/>
    <property type="molecule type" value="Genomic_DNA"/>
</dbReference>
<evidence type="ECO:0000313" key="3">
    <source>
        <dbReference type="EMBL" id="MDO2408784.1"/>
    </source>
</evidence>
<reference evidence="3 4" key="1">
    <citation type="submission" date="2023-06" db="EMBL/GenBank/DDBJ databases">
        <title>Campylobacter magnum sp. nov., isolated from cecal contents of domestic pigs (Sus scrofa domesticus).</title>
        <authorList>
            <person name="Papic B."/>
            <person name="Gruntar I."/>
        </authorList>
    </citation>
    <scope>NUCLEOTIDE SEQUENCE [LARGE SCALE GENOMIC DNA]</scope>
    <source>
        <strain evidence="4">34484-21</strain>
    </source>
</reference>
<dbReference type="RefSeq" id="WP_302243532.1">
    <property type="nucleotide sequence ID" value="NZ_JAULJQ010000001.1"/>
</dbReference>
<keyword evidence="4" id="KW-1185">Reference proteome</keyword>
<dbReference type="Gene3D" id="3.20.20.370">
    <property type="entry name" value="Glycoside hydrolase/deacetylase"/>
    <property type="match status" value="1"/>
</dbReference>
<gene>
    <name evidence="3" type="ORF">Q2362_01540</name>
</gene>
<proteinExistence type="predicted"/>
<keyword evidence="2" id="KW-0472">Membrane</keyword>
<dbReference type="SUPFAM" id="SSF88713">
    <property type="entry name" value="Glycoside hydrolase/deacetylase"/>
    <property type="match status" value="1"/>
</dbReference>
<feature type="transmembrane region" description="Helical" evidence="2">
    <location>
        <begin position="12"/>
        <end position="32"/>
    </location>
</feature>
<accession>A0ABT8T588</accession>
<dbReference type="InterPro" id="IPR011330">
    <property type="entry name" value="Glyco_hydro/deAcase_b/a-brl"/>
</dbReference>
<evidence type="ECO:0000256" key="2">
    <source>
        <dbReference type="SAM" id="Phobius"/>
    </source>
</evidence>
<feature type="region of interest" description="Disordered" evidence="1">
    <location>
        <begin position="123"/>
        <end position="164"/>
    </location>
</feature>
<keyword evidence="2" id="KW-1133">Transmembrane helix</keyword>